<feature type="compositionally biased region" description="Polar residues" evidence="1">
    <location>
        <begin position="51"/>
        <end position="65"/>
    </location>
</feature>
<dbReference type="Gene3D" id="3.40.20.10">
    <property type="entry name" value="Severin"/>
    <property type="match status" value="3"/>
</dbReference>
<feature type="compositionally biased region" description="Basic and acidic residues" evidence="1">
    <location>
        <begin position="25"/>
        <end position="49"/>
    </location>
</feature>
<accession>A0ABR1I517</accession>
<feature type="compositionally biased region" description="Low complexity" evidence="1">
    <location>
        <begin position="1079"/>
        <end position="1089"/>
    </location>
</feature>
<dbReference type="InterPro" id="IPR007122">
    <property type="entry name" value="Villin/Gelsolin"/>
</dbReference>
<dbReference type="InterPro" id="IPR057226">
    <property type="entry name" value="DUF7904"/>
</dbReference>
<proteinExistence type="predicted"/>
<feature type="compositionally biased region" description="Pro residues" evidence="1">
    <location>
        <begin position="722"/>
        <end position="732"/>
    </location>
</feature>
<feature type="compositionally biased region" description="Basic and acidic residues" evidence="1">
    <location>
        <begin position="886"/>
        <end position="898"/>
    </location>
</feature>
<dbReference type="SUPFAM" id="SSF55753">
    <property type="entry name" value="Actin depolymerizing proteins"/>
    <property type="match status" value="3"/>
</dbReference>
<feature type="region of interest" description="Disordered" evidence="1">
    <location>
        <begin position="673"/>
        <end position="1135"/>
    </location>
</feature>
<comment type="caution">
    <text evidence="4">The sequence shown here is derived from an EMBL/GenBank/DDBJ whole genome shotgun (WGS) entry which is preliminary data.</text>
</comment>
<evidence type="ECO:0000256" key="1">
    <source>
        <dbReference type="SAM" id="MobiDB-lite"/>
    </source>
</evidence>
<feature type="domain" description="DUF4045" evidence="2">
    <location>
        <begin position="2"/>
        <end position="674"/>
    </location>
</feature>
<feature type="compositionally biased region" description="Polar residues" evidence="1">
    <location>
        <begin position="937"/>
        <end position="948"/>
    </location>
</feature>
<feature type="compositionally biased region" description="Basic and acidic residues" evidence="1">
    <location>
        <begin position="526"/>
        <end position="537"/>
    </location>
</feature>
<protein>
    <recommendedName>
        <fullName evidence="6">DUF4045 domain-containing protein</fullName>
    </recommendedName>
</protein>
<organism evidence="4 5">
    <name type="scientific">Neonectria magnoliae</name>
    <dbReference type="NCBI Taxonomy" id="2732573"/>
    <lineage>
        <taxon>Eukaryota</taxon>
        <taxon>Fungi</taxon>
        <taxon>Dikarya</taxon>
        <taxon>Ascomycota</taxon>
        <taxon>Pezizomycotina</taxon>
        <taxon>Sordariomycetes</taxon>
        <taxon>Hypocreomycetidae</taxon>
        <taxon>Hypocreales</taxon>
        <taxon>Nectriaceae</taxon>
        <taxon>Neonectria</taxon>
    </lineage>
</organism>
<gene>
    <name evidence="4" type="ORF">QQZ08_004887</name>
</gene>
<evidence type="ECO:0000313" key="4">
    <source>
        <dbReference type="EMBL" id="KAK7428625.1"/>
    </source>
</evidence>
<feature type="compositionally biased region" description="Basic and acidic residues" evidence="1">
    <location>
        <begin position="863"/>
        <end position="875"/>
    </location>
</feature>
<keyword evidence="5" id="KW-1185">Reference proteome</keyword>
<evidence type="ECO:0000259" key="2">
    <source>
        <dbReference type="Pfam" id="PF13254"/>
    </source>
</evidence>
<feature type="compositionally biased region" description="Polar residues" evidence="1">
    <location>
        <begin position="351"/>
        <end position="360"/>
    </location>
</feature>
<feature type="compositionally biased region" description="Basic residues" evidence="1">
    <location>
        <begin position="838"/>
        <end position="849"/>
    </location>
</feature>
<feature type="region of interest" description="Disordered" evidence="1">
    <location>
        <begin position="16"/>
        <end position="621"/>
    </location>
</feature>
<feature type="compositionally biased region" description="Basic and acidic residues" evidence="1">
    <location>
        <begin position="975"/>
        <end position="987"/>
    </location>
</feature>
<evidence type="ECO:0000313" key="5">
    <source>
        <dbReference type="Proteomes" id="UP001498421"/>
    </source>
</evidence>
<feature type="compositionally biased region" description="Low complexity" evidence="1">
    <location>
        <begin position="850"/>
        <end position="862"/>
    </location>
</feature>
<feature type="compositionally biased region" description="Low complexity" evidence="1">
    <location>
        <begin position="361"/>
        <end position="372"/>
    </location>
</feature>
<feature type="compositionally biased region" description="Pro residues" evidence="1">
    <location>
        <begin position="1104"/>
        <end position="1113"/>
    </location>
</feature>
<dbReference type="PANTHER" id="PTHR11977:SF133">
    <property type="entry name" value="DUF4045 DOMAIN-CONTAINING PROTEIN"/>
    <property type="match status" value="1"/>
</dbReference>
<dbReference type="PANTHER" id="PTHR11977">
    <property type="entry name" value="VILLIN"/>
    <property type="match status" value="1"/>
</dbReference>
<dbReference type="Proteomes" id="UP001498421">
    <property type="component" value="Unassembled WGS sequence"/>
</dbReference>
<reference evidence="4 5" key="1">
    <citation type="journal article" date="2025" name="Microbiol. Resour. Announc.">
        <title>Draft genome sequences for Neonectria magnoliae and Neonectria punicea, canker pathogens of Liriodendron tulipifera and Acer saccharum in West Virginia.</title>
        <authorList>
            <person name="Petronek H.M."/>
            <person name="Kasson M.T."/>
            <person name="Metheny A.M."/>
            <person name="Stauder C.M."/>
            <person name="Lovett B."/>
            <person name="Lynch S.C."/>
            <person name="Garnas J.R."/>
            <person name="Kasson L.R."/>
            <person name="Stajich J.E."/>
        </authorList>
    </citation>
    <scope>NUCLEOTIDE SEQUENCE [LARGE SCALE GENOMIC DNA]</scope>
    <source>
        <strain evidence="4 5">NRRL 64651</strain>
    </source>
</reference>
<feature type="domain" description="DUF7904" evidence="3">
    <location>
        <begin position="1175"/>
        <end position="1274"/>
    </location>
</feature>
<dbReference type="PRINTS" id="PR00597">
    <property type="entry name" value="GELSOLIN"/>
</dbReference>
<dbReference type="EMBL" id="JAZAVK010000039">
    <property type="protein sequence ID" value="KAK7428625.1"/>
    <property type="molecule type" value="Genomic_DNA"/>
</dbReference>
<evidence type="ECO:0008006" key="6">
    <source>
        <dbReference type="Google" id="ProtNLM"/>
    </source>
</evidence>
<feature type="compositionally biased region" description="Basic and acidic residues" evidence="1">
    <location>
        <begin position="558"/>
        <end position="568"/>
    </location>
</feature>
<dbReference type="InterPro" id="IPR029006">
    <property type="entry name" value="ADF-H/Gelsolin-like_dom_sf"/>
</dbReference>
<feature type="compositionally biased region" description="Polar residues" evidence="1">
    <location>
        <begin position="487"/>
        <end position="497"/>
    </location>
</feature>
<feature type="compositionally biased region" description="Polar residues" evidence="1">
    <location>
        <begin position="157"/>
        <end position="193"/>
    </location>
</feature>
<dbReference type="Pfam" id="PF13254">
    <property type="entry name" value="DUF4045"/>
    <property type="match status" value="1"/>
</dbReference>
<evidence type="ECO:0000259" key="3">
    <source>
        <dbReference type="Pfam" id="PF25480"/>
    </source>
</evidence>
<dbReference type="InterPro" id="IPR025118">
    <property type="entry name" value="DUF4045"/>
</dbReference>
<feature type="compositionally biased region" description="Low complexity" evidence="1">
    <location>
        <begin position="807"/>
        <end position="822"/>
    </location>
</feature>
<feature type="compositionally biased region" description="Basic and acidic residues" evidence="1">
    <location>
        <begin position="700"/>
        <end position="713"/>
    </location>
</feature>
<dbReference type="Pfam" id="PF25480">
    <property type="entry name" value="DUF7904"/>
    <property type="match status" value="1"/>
</dbReference>
<name>A0ABR1I517_9HYPO</name>
<dbReference type="SMART" id="SM00262">
    <property type="entry name" value="GEL"/>
    <property type="match status" value="3"/>
</dbReference>
<feature type="compositionally biased region" description="Basic and acidic residues" evidence="1">
    <location>
        <begin position="116"/>
        <end position="128"/>
    </location>
</feature>
<feature type="compositionally biased region" description="Low complexity" evidence="1">
    <location>
        <begin position="294"/>
        <end position="307"/>
    </location>
</feature>
<sequence length="1525" mass="165548">MSDEVSQFLEQVERLRGQQVDEEEVRARELEDYMAAKRERQARREERARSISPQKSSPANTPSPRSNRRSVHLSEALKLESPGAAKDDANRSPTRGSAEPEGKQAAMSYPGSSPTKENDSPLDVDTKPAPRPPSRGSALSWQQRPKSRTGGRPLSMLATQNATQRSLVGSQEPASASATEQTLTKDQIAQSLGSKDPSWFRQTADRGANSAAYRRNQVEDDDRLDMRSTTAQLPGMAADKPKPIPQSQPEPELTAHTPTKTRLVSPPMLNPPRFDTLADDKFSGERSITPTGRTSPLRSNSRSNSPTKGMGGFVQSAMMKRSDSVKRWSVASPPGLARVDTMASARGGGAPTTSRPQSMVRSGSKTPTSSRPTSRHGEEEPEGDSTPKAPTIDTLVDPRTPKNEERQVPVSPSKTMDPRRWSPTKSSWLESALNKPDSPKPQHKSNSSQPSWMAELNKNKDTTGRPRPGSISHKHQVSIGGLMRSSPMGSTAKTNTTGLGGIYSPPPGGNRPAYGQGSLNFPKGPPKSDQRDEEEKPTSPVPDPELRPDEIEAMQKAQEPEKPQEPEKQQPVTSPTLGSPPALKPKPKTPPKKDFRAGLKHRPTGSDAPKGDEPEFKSVFGTLRRTKTQNYVAPDELKSNILRGKAGLSITGGPLKTERVDEFKDAILKKKDDFKKAQAEGKSVTKSATVPLDRPVPEGLVKRAELARRKDSATESFLPIKPASPKPVPGPKRMPSQPILTPKTPPASTESSTRFAAESKPLPSLQKETSAPSRLQGRVGGGAKLAGRFSPALAGMLARGPPPMANGGQSSDEAGSSGGSDAPVTEPTAPGPQLTHITKGRARGPRRKAPTTTSTPVAATKTSTREPKGVPEEKPQPASPAPIASREVEKPVAVEKTEPTPGPFSIRQQVAAKAALRSKPAPFKQPEQDIVPAPKQRTPSFPRKQSVTAEPVGDFPSPLRIQKTGDAASQPSSPKKLDTKRISKFVDEGAPISEPAREPARLTHQRTGSRSPIKMFQRPLPEPELASSPKPEARPFPVPEPSSPQRRPLPELQPPSPTKVDSDPIVSVKNATAMFGGASLRSPPSSSKSAFDGPDLEVAKTPPRARPLPVPPSKEPRSPPTVSSPSPKPGNDVTTLLNDFFGPKQTRTVPYKVDTAELLMNRPSNGAKIQPLSFQTFQISGQGKKTPVSSHYERVLFEQEMYICPHSFTNEAGWKRLEVYFWVGDEVPESAAEDALIFVQREVKALGAKLVKIQQGKETAEFLQAMGGVIIVRRGSSNKFDSLATNMLCGRRFLGQVAFDEIDFVPANLCAGFPYLISHGGKCYLWKGKGSDVAELSCARLIGMELSLTGELIEYDDGSEPESFWALFGGGSKLGSADHWRLKPNYAKYSSRLFCSDADTRQQVFEVTPFNQRDLSPEHIYVLDAFFEMYIMVGARAQDQYSSFRNALDFAQEYAILASGMEDRPFVPISTVVLEGVPRDLKRVFRTWRDELSPTATTAPASGTPKRVRSLRVVSLTQALQAFSE</sequence>